<evidence type="ECO:0000313" key="7">
    <source>
        <dbReference type="Proteomes" id="UP001153636"/>
    </source>
</evidence>
<dbReference type="Gene3D" id="3.40.50.1000">
    <property type="entry name" value="HAD superfamily/HAD-like"/>
    <property type="match status" value="2"/>
</dbReference>
<dbReference type="NCBIfam" id="TIGR01452">
    <property type="entry name" value="PGP_euk"/>
    <property type="match status" value="1"/>
</dbReference>
<feature type="active site" description="Proton donor" evidence="3">
    <location>
        <position position="34"/>
    </location>
</feature>
<dbReference type="GO" id="GO:0005737">
    <property type="term" value="C:cytoplasm"/>
    <property type="evidence" value="ECO:0007669"/>
    <property type="project" value="TreeGrafter"/>
</dbReference>
<dbReference type="PIRSF" id="PIRSF000915">
    <property type="entry name" value="PGP-type_phosphatase"/>
    <property type="match status" value="1"/>
</dbReference>
<dbReference type="GO" id="GO:0016791">
    <property type="term" value="F:phosphatase activity"/>
    <property type="evidence" value="ECO:0007669"/>
    <property type="project" value="InterPro"/>
</dbReference>
<reference evidence="6" key="1">
    <citation type="submission" date="2022-01" db="EMBL/GenBank/DDBJ databases">
        <authorList>
            <person name="King R."/>
        </authorList>
    </citation>
    <scope>NUCLEOTIDE SEQUENCE</scope>
</reference>
<feature type="binding site" evidence="5">
    <location>
        <position position="32"/>
    </location>
    <ligand>
        <name>Mg(2+)</name>
        <dbReference type="ChEBI" id="CHEBI:18420"/>
    </ligand>
</feature>
<dbReference type="InterPro" id="IPR006349">
    <property type="entry name" value="PGP_euk"/>
</dbReference>
<evidence type="ECO:0000256" key="3">
    <source>
        <dbReference type="PIRSR" id="PIRSR000915-1"/>
    </source>
</evidence>
<keyword evidence="5" id="KW-0460">Magnesium</keyword>
<feature type="active site" description="Nucleophile" evidence="3">
    <location>
        <position position="32"/>
    </location>
</feature>
<evidence type="ECO:0000256" key="2">
    <source>
        <dbReference type="PIRNR" id="PIRNR000915"/>
    </source>
</evidence>
<evidence type="ECO:0000256" key="4">
    <source>
        <dbReference type="PIRSR" id="PIRSR000915-2"/>
    </source>
</evidence>
<dbReference type="NCBIfam" id="TIGR01460">
    <property type="entry name" value="HAD-SF-IIA"/>
    <property type="match status" value="1"/>
</dbReference>
<evidence type="ECO:0000256" key="5">
    <source>
        <dbReference type="PIRSR" id="PIRSR000915-3"/>
    </source>
</evidence>
<dbReference type="GO" id="GO:0046872">
    <property type="term" value="F:metal ion binding"/>
    <property type="evidence" value="ECO:0007669"/>
    <property type="project" value="UniProtKB-KW"/>
</dbReference>
<evidence type="ECO:0008006" key="8">
    <source>
        <dbReference type="Google" id="ProtNLM"/>
    </source>
</evidence>
<comment type="similarity">
    <text evidence="2">Belongs to the HAD-like hydrolase superfamily.</text>
</comment>
<dbReference type="InterPro" id="IPR036412">
    <property type="entry name" value="HAD-like_sf"/>
</dbReference>
<feature type="binding site" evidence="5">
    <location>
        <position position="250"/>
    </location>
    <ligand>
        <name>Mg(2+)</name>
        <dbReference type="ChEBI" id="CHEBI:18420"/>
    </ligand>
</feature>
<gene>
    <name evidence="6" type="ORF">PSYICH_LOCUS8791</name>
</gene>
<dbReference type="PANTHER" id="PTHR19288:SF93">
    <property type="entry name" value="FI11325P-RELATED"/>
    <property type="match status" value="1"/>
</dbReference>
<proteinExistence type="inferred from homology"/>
<keyword evidence="1 2" id="KW-0378">Hydrolase</keyword>
<comment type="cofactor">
    <cofactor evidence="5">
        <name>Mg(2+)</name>
        <dbReference type="ChEBI" id="CHEBI:18420"/>
    </cofactor>
    <text evidence="5">Divalent metal ions. Mg(2+) is the most effective.</text>
</comment>
<evidence type="ECO:0000256" key="1">
    <source>
        <dbReference type="ARBA" id="ARBA00022801"/>
    </source>
</evidence>
<keyword evidence="5" id="KW-0479">Metal-binding</keyword>
<dbReference type="AlphaFoldDB" id="A0A9P0CU99"/>
<dbReference type="InterPro" id="IPR023214">
    <property type="entry name" value="HAD_sf"/>
</dbReference>
<dbReference type="SUPFAM" id="SSF56784">
    <property type="entry name" value="HAD-like"/>
    <property type="match status" value="1"/>
</dbReference>
<dbReference type="PANTHER" id="PTHR19288">
    <property type="entry name" value="4-NITROPHENYLPHOSPHATASE-RELATED"/>
    <property type="match status" value="1"/>
</dbReference>
<feature type="binding site" evidence="4">
    <location>
        <position position="225"/>
    </location>
    <ligand>
        <name>substrate</name>
    </ligand>
</feature>
<accession>A0A9P0CU99</accession>
<feature type="binding site" evidence="5">
    <location>
        <position position="34"/>
    </location>
    <ligand>
        <name>Mg(2+)</name>
        <dbReference type="ChEBI" id="CHEBI:18420"/>
    </ligand>
</feature>
<dbReference type="OrthoDB" id="413953at2759"/>
<sequence length="309" mass="34248">MSKSNLLSPDISKLSVDQVTKLLADIDTIIFDCDGVLWIENKPIPGSVEAFNKLQSIGKRVVLLTNNSVKLRQEFLEKAKKMGYDIGMRDIISSAYLVALYLKNRNFDKKAYVIGSKGIINELELAGIRCLGYGPDPLQHSLTQTIEHFVPDPRVGAVIVGFDEHFCYTKLLKAASYLNNPSCIFLSTNTDESFKIHQSLIMPGTGSILRAVEAVANREAVIVGKPYSFLGEALKKQFNIDPNRTMLVGDRCNTDVQLGKNCRFQTLLVMSGAPNYLSEKTQPLDPTDIPNYSIEQLGNLLPFLPSTSK</sequence>
<evidence type="ECO:0000313" key="6">
    <source>
        <dbReference type="EMBL" id="CAH1108316.1"/>
    </source>
</evidence>
<dbReference type="Pfam" id="PF13344">
    <property type="entry name" value="Hydrolase_6"/>
    <property type="match status" value="1"/>
</dbReference>
<dbReference type="Proteomes" id="UP001153636">
    <property type="component" value="Chromosome 3"/>
</dbReference>
<organism evidence="6 7">
    <name type="scientific">Psylliodes chrysocephalus</name>
    <dbReference type="NCBI Taxonomy" id="3402493"/>
    <lineage>
        <taxon>Eukaryota</taxon>
        <taxon>Metazoa</taxon>
        <taxon>Ecdysozoa</taxon>
        <taxon>Arthropoda</taxon>
        <taxon>Hexapoda</taxon>
        <taxon>Insecta</taxon>
        <taxon>Pterygota</taxon>
        <taxon>Neoptera</taxon>
        <taxon>Endopterygota</taxon>
        <taxon>Coleoptera</taxon>
        <taxon>Polyphaga</taxon>
        <taxon>Cucujiformia</taxon>
        <taxon>Chrysomeloidea</taxon>
        <taxon>Chrysomelidae</taxon>
        <taxon>Galerucinae</taxon>
        <taxon>Alticini</taxon>
        <taxon>Psylliodes</taxon>
    </lineage>
</organism>
<dbReference type="InterPro" id="IPR006357">
    <property type="entry name" value="HAD-SF_hydro_IIA"/>
</dbReference>
<dbReference type="Pfam" id="PF13242">
    <property type="entry name" value="Hydrolase_like"/>
    <property type="match status" value="1"/>
</dbReference>
<dbReference type="EMBL" id="OV651815">
    <property type="protein sequence ID" value="CAH1108316.1"/>
    <property type="molecule type" value="Genomic_DNA"/>
</dbReference>
<protein>
    <recommendedName>
        <fullName evidence="8">Phosphoglycolate phosphatase</fullName>
    </recommendedName>
</protein>
<name>A0A9P0CU99_9CUCU</name>
<keyword evidence="7" id="KW-1185">Reference proteome</keyword>